<evidence type="ECO:0000313" key="2">
    <source>
        <dbReference type="Proteomes" id="UP001234297"/>
    </source>
</evidence>
<protein>
    <submittedName>
        <fullName evidence="1">Uncharacterized protein</fullName>
    </submittedName>
</protein>
<organism evidence="1 2">
    <name type="scientific">Persea americana</name>
    <name type="common">Avocado</name>
    <dbReference type="NCBI Taxonomy" id="3435"/>
    <lineage>
        <taxon>Eukaryota</taxon>
        <taxon>Viridiplantae</taxon>
        <taxon>Streptophyta</taxon>
        <taxon>Embryophyta</taxon>
        <taxon>Tracheophyta</taxon>
        <taxon>Spermatophyta</taxon>
        <taxon>Magnoliopsida</taxon>
        <taxon>Magnoliidae</taxon>
        <taxon>Laurales</taxon>
        <taxon>Lauraceae</taxon>
        <taxon>Persea</taxon>
    </lineage>
</organism>
<dbReference type="EMBL" id="CM056812">
    <property type="protein sequence ID" value="KAJ8618207.1"/>
    <property type="molecule type" value="Genomic_DNA"/>
</dbReference>
<gene>
    <name evidence="1" type="ORF">MRB53_014393</name>
</gene>
<proteinExistence type="predicted"/>
<accession>A0ACC2KAQ9</accession>
<evidence type="ECO:0000313" key="1">
    <source>
        <dbReference type="EMBL" id="KAJ8618207.1"/>
    </source>
</evidence>
<reference evidence="1 2" key="1">
    <citation type="journal article" date="2022" name="Hortic Res">
        <title>A haplotype resolved chromosomal level avocado genome allows analysis of novel avocado genes.</title>
        <authorList>
            <person name="Nath O."/>
            <person name="Fletcher S.J."/>
            <person name="Hayward A."/>
            <person name="Shaw L.M."/>
            <person name="Masouleh A.K."/>
            <person name="Furtado A."/>
            <person name="Henry R.J."/>
            <person name="Mitter N."/>
        </authorList>
    </citation>
    <scope>NUCLEOTIDE SEQUENCE [LARGE SCALE GENOMIC DNA]</scope>
    <source>
        <strain evidence="2">cv. Hass</strain>
    </source>
</reference>
<name>A0ACC2KAQ9_PERAE</name>
<dbReference type="Proteomes" id="UP001234297">
    <property type="component" value="Chromosome 4"/>
</dbReference>
<sequence length="200" mass="22621">MLKCSSSSPIPDEHPKHQRPLPSKSTLATAFSRFLASGSGDGGLQHRLLVRSLLLLRRQSQSKEPTKLLVFRRSCEFFDEGHLRYYVVCKKKEKVKSKDCDETMTLKKKRMKMIKGLSKDLSALTHMRFGGEEDLMEEQFKGKMISEAAKAQLAQLQVLKAEEKEMKRRRKEKAAMKATQMKAMGDCNNSSSSSSESSNS</sequence>
<keyword evidence="2" id="KW-1185">Reference proteome</keyword>
<comment type="caution">
    <text evidence="1">The sequence shown here is derived from an EMBL/GenBank/DDBJ whole genome shotgun (WGS) entry which is preliminary data.</text>
</comment>